<name>A0A418SL07_9RHOB</name>
<dbReference type="PANTHER" id="PTHR32309">
    <property type="entry name" value="TYROSINE-PROTEIN KINASE"/>
    <property type="match status" value="1"/>
</dbReference>
<proteinExistence type="predicted"/>
<protein>
    <recommendedName>
        <fullName evidence="3">Chain length determinant protein</fullName>
    </recommendedName>
</protein>
<evidence type="ECO:0000313" key="2">
    <source>
        <dbReference type="Proteomes" id="UP000283786"/>
    </source>
</evidence>
<gene>
    <name evidence="1" type="ORF">PSAL_021960</name>
</gene>
<dbReference type="KEGG" id="palw:PSAL_021960"/>
<reference evidence="1 2" key="1">
    <citation type="submission" date="2020-08" db="EMBL/GenBank/DDBJ databases">
        <title>Genome sequence of Rhodobacteraceae bacterium Lw-13e.</title>
        <authorList>
            <person name="Poehlein A."/>
            <person name="Wolter L."/>
            <person name="Daniel R."/>
            <person name="Brinkhoff T."/>
        </authorList>
    </citation>
    <scope>NUCLEOTIDE SEQUENCE [LARGE SCALE GENOMIC DNA]</scope>
    <source>
        <strain evidence="1 2">Lw-13e</strain>
    </source>
</reference>
<dbReference type="GO" id="GO:0005886">
    <property type="term" value="C:plasma membrane"/>
    <property type="evidence" value="ECO:0007669"/>
    <property type="project" value="TreeGrafter"/>
</dbReference>
<sequence length="381" mass="42392">MAAPAPPGRLRGRHVLLLLSFLVTVIAPLAIAGWYLWERAADQYASTLGFSVRAEDQSPAISLLGGITDFSGSGSNDTDILYEYLHSQDLVQQMAAELDLGRIWSRPGHDWRASDSDPVFAYDAEGTIEDLVEYWQRMVRIRYDTGTQLIEVRVLAFDPQEAQSVATLLLQKSSELINTLSDIAQEDTIRSAREDLEMARERLRAARRDVTEFRNRNQLVDPETDVAAQAGLLGELQAQLATALIDADVLAKTTRSNDPRIAQASLRIETISRRIAAERSKLGMDGQGNPTLLSEVMGQYEALVVDRKFAEESYTSALAAFDLAQAEARRKSRYLAPYIQPTIAQSSRYPERGTLLIFGAIFLSLTWLVLAVTTYALKDRH</sequence>
<dbReference type="Proteomes" id="UP000283786">
    <property type="component" value="Chromosome"/>
</dbReference>
<dbReference type="InterPro" id="IPR050445">
    <property type="entry name" value="Bact_polysacc_biosynth/exp"/>
</dbReference>
<keyword evidence="2" id="KW-1185">Reference proteome</keyword>
<evidence type="ECO:0008006" key="3">
    <source>
        <dbReference type="Google" id="ProtNLM"/>
    </source>
</evidence>
<dbReference type="AlphaFoldDB" id="A0A418SL07"/>
<organism evidence="1 2">
    <name type="scientific">Pseudooceanicola algae</name>
    <dbReference type="NCBI Taxonomy" id="1537215"/>
    <lineage>
        <taxon>Bacteria</taxon>
        <taxon>Pseudomonadati</taxon>
        <taxon>Pseudomonadota</taxon>
        <taxon>Alphaproteobacteria</taxon>
        <taxon>Rhodobacterales</taxon>
        <taxon>Paracoccaceae</taxon>
        <taxon>Pseudooceanicola</taxon>
    </lineage>
</organism>
<dbReference type="GO" id="GO:0004713">
    <property type="term" value="F:protein tyrosine kinase activity"/>
    <property type="evidence" value="ECO:0007669"/>
    <property type="project" value="TreeGrafter"/>
</dbReference>
<accession>A0A418SL07</accession>
<dbReference type="EMBL" id="CP060436">
    <property type="protein sequence ID" value="QPM90953.1"/>
    <property type="molecule type" value="Genomic_DNA"/>
</dbReference>
<evidence type="ECO:0000313" key="1">
    <source>
        <dbReference type="EMBL" id="QPM90953.1"/>
    </source>
</evidence>
<dbReference type="PANTHER" id="PTHR32309:SF13">
    <property type="entry name" value="FERRIC ENTEROBACTIN TRANSPORT PROTEIN FEPE"/>
    <property type="match status" value="1"/>
</dbReference>